<protein>
    <submittedName>
        <fullName evidence="2">Uncharacterized protein</fullName>
    </submittedName>
</protein>
<sequence>MSCQPVRVESQHSSSGTSVGGGEEVVGPAVPPTRT</sequence>
<dbReference type="EMBL" id="AWUE01023696">
    <property type="protein sequence ID" value="OMO53000.1"/>
    <property type="molecule type" value="Genomic_DNA"/>
</dbReference>
<name>A0A1R3G4P0_9ROSI</name>
<dbReference type="AlphaFoldDB" id="A0A1R3G4P0"/>
<evidence type="ECO:0000313" key="2">
    <source>
        <dbReference type="EMBL" id="OMO53000.1"/>
    </source>
</evidence>
<dbReference type="Proteomes" id="UP000187203">
    <property type="component" value="Unassembled WGS sequence"/>
</dbReference>
<proteinExistence type="predicted"/>
<evidence type="ECO:0000256" key="1">
    <source>
        <dbReference type="SAM" id="MobiDB-lite"/>
    </source>
</evidence>
<comment type="caution">
    <text evidence="2">The sequence shown here is derived from an EMBL/GenBank/DDBJ whole genome shotgun (WGS) entry which is preliminary data.</text>
</comment>
<evidence type="ECO:0000313" key="3">
    <source>
        <dbReference type="Proteomes" id="UP000187203"/>
    </source>
</evidence>
<reference evidence="3" key="1">
    <citation type="submission" date="2013-09" db="EMBL/GenBank/DDBJ databases">
        <title>Corchorus olitorius genome sequencing.</title>
        <authorList>
            <person name="Alam M."/>
            <person name="Haque M.S."/>
            <person name="Islam M.S."/>
            <person name="Emdad E.M."/>
            <person name="Islam M.M."/>
            <person name="Ahmed B."/>
            <person name="Halim A."/>
            <person name="Hossen Q.M.M."/>
            <person name="Hossain M.Z."/>
            <person name="Ahmed R."/>
            <person name="Khan M.M."/>
            <person name="Islam R."/>
            <person name="Rashid M.M."/>
            <person name="Khan S.A."/>
            <person name="Rahman M.S."/>
            <person name="Alam M."/>
            <person name="Yahiya A.S."/>
            <person name="Khan M.S."/>
            <person name="Azam M.S."/>
            <person name="Haque T."/>
            <person name="Lashkar M.Z.H."/>
            <person name="Akhand A.I."/>
            <person name="Morshed G."/>
            <person name="Roy S."/>
            <person name="Uddin K.S."/>
            <person name="Rabeya T."/>
            <person name="Hossain A.S."/>
            <person name="Chowdhury A."/>
            <person name="Snigdha A.R."/>
            <person name="Mortoza M.S."/>
            <person name="Matin S.A."/>
            <person name="Hoque S.M.E."/>
            <person name="Islam M.K."/>
            <person name="Roy D.K."/>
            <person name="Haider R."/>
            <person name="Moosa M.M."/>
            <person name="Elias S.M."/>
            <person name="Hasan A.M."/>
            <person name="Jahan S."/>
            <person name="Shafiuddin M."/>
            <person name="Mahmood N."/>
            <person name="Shommy N.S."/>
        </authorList>
    </citation>
    <scope>NUCLEOTIDE SEQUENCE [LARGE SCALE GENOMIC DNA]</scope>
    <source>
        <strain evidence="3">cv. O-4</strain>
    </source>
</reference>
<accession>A0A1R3G4P0</accession>
<organism evidence="2 3">
    <name type="scientific">Corchorus olitorius</name>
    <dbReference type="NCBI Taxonomy" id="93759"/>
    <lineage>
        <taxon>Eukaryota</taxon>
        <taxon>Viridiplantae</taxon>
        <taxon>Streptophyta</taxon>
        <taxon>Embryophyta</taxon>
        <taxon>Tracheophyta</taxon>
        <taxon>Spermatophyta</taxon>
        <taxon>Magnoliopsida</taxon>
        <taxon>eudicotyledons</taxon>
        <taxon>Gunneridae</taxon>
        <taxon>Pentapetalae</taxon>
        <taxon>rosids</taxon>
        <taxon>malvids</taxon>
        <taxon>Malvales</taxon>
        <taxon>Malvaceae</taxon>
        <taxon>Grewioideae</taxon>
        <taxon>Apeibeae</taxon>
        <taxon>Corchorus</taxon>
    </lineage>
</organism>
<feature type="region of interest" description="Disordered" evidence="1">
    <location>
        <begin position="1"/>
        <end position="35"/>
    </location>
</feature>
<gene>
    <name evidence="2" type="ORF">COLO4_36878</name>
</gene>
<keyword evidence="3" id="KW-1185">Reference proteome</keyword>